<dbReference type="PRINTS" id="PR00412">
    <property type="entry name" value="EPOXHYDRLASE"/>
</dbReference>
<dbReference type="GO" id="GO:0016020">
    <property type="term" value="C:membrane"/>
    <property type="evidence" value="ECO:0007669"/>
    <property type="project" value="TreeGrafter"/>
</dbReference>
<feature type="compositionally biased region" description="Low complexity" evidence="1">
    <location>
        <begin position="362"/>
        <end position="375"/>
    </location>
</feature>
<feature type="compositionally biased region" description="Basic and acidic residues" evidence="1">
    <location>
        <begin position="484"/>
        <end position="505"/>
    </location>
</feature>
<dbReference type="GO" id="GO:0046464">
    <property type="term" value="P:acylglycerol catabolic process"/>
    <property type="evidence" value="ECO:0007669"/>
    <property type="project" value="TreeGrafter"/>
</dbReference>
<feature type="region of interest" description="Disordered" evidence="1">
    <location>
        <begin position="362"/>
        <end position="437"/>
    </location>
</feature>
<dbReference type="Proteomes" id="UP000654922">
    <property type="component" value="Unassembled WGS sequence"/>
</dbReference>
<dbReference type="EMBL" id="JACBAE010001396">
    <property type="protein sequence ID" value="KAF7156720.1"/>
    <property type="molecule type" value="Genomic_DNA"/>
</dbReference>
<evidence type="ECO:0000313" key="5">
    <source>
        <dbReference type="Proteomes" id="UP000641853"/>
    </source>
</evidence>
<dbReference type="Proteomes" id="UP000641853">
    <property type="component" value="Unassembled WGS sequence"/>
</dbReference>
<dbReference type="PANTHER" id="PTHR43798:SF33">
    <property type="entry name" value="HYDROLASE, PUTATIVE (AFU_ORTHOLOGUE AFUA_2G14860)-RELATED"/>
    <property type="match status" value="1"/>
</dbReference>
<dbReference type="OrthoDB" id="284184at2759"/>
<dbReference type="SUPFAM" id="SSF53474">
    <property type="entry name" value="alpha/beta-Hydrolases"/>
    <property type="match status" value="1"/>
</dbReference>
<dbReference type="Pfam" id="PF00561">
    <property type="entry name" value="Abhydrolase_1"/>
    <property type="match status" value="1"/>
</dbReference>
<name>A0A8H6QMR8_9EURO</name>
<feature type="domain" description="AB hydrolase-1" evidence="2">
    <location>
        <begin position="34"/>
        <end position="181"/>
    </location>
</feature>
<dbReference type="AlphaFoldDB" id="A0A8H6QMR8"/>
<dbReference type="Gene3D" id="3.40.50.1820">
    <property type="entry name" value="alpha/beta hydrolase"/>
    <property type="match status" value="1"/>
</dbReference>
<reference evidence="4" key="1">
    <citation type="submission" date="2020-06" db="EMBL/GenBank/DDBJ databases">
        <title>Draft genome sequences of strains closely related to Aspergillus parafelis and Aspergillus hiratsukae.</title>
        <authorList>
            <person name="Dos Santos R.A.C."/>
            <person name="Rivero-Menendez O."/>
            <person name="Steenwyk J.L."/>
            <person name="Mead M.E."/>
            <person name="Goldman G.H."/>
            <person name="Alastruey-Izquierdo A."/>
            <person name="Rokas A."/>
        </authorList>
    </citation>
    <scope>NUCLEOTIDE SEQUENCE</scope>
    <source>
        <strain evidence="3">CNM-CM5623</strain>
        <strain evidence="4">CNM-CM7691</strain>
    </source>
</reference>
<comment type="caution">
    <text evidence="4">The sequence shown here is derived from an EMBL/GenBank/DDBJ whole genome shotgun (WGS) entry which is preliminary data.</text>
</comment>
<evidence type="ECO:0000256" key="1">
    <source>
        <dbReference type="SAM" id="MobiDB-lite"/>
    </source>
</evidence>
<protein>
    <recommendedName>
        <fullName evidence="2">AB hydrolase-1 domain-containing protein</fullName>
    </recommendedName>
</protein>
<feature type="region of interest" description="Disordered" evidence="1">
    <location>
        <begin position="456"/>
        <end position="551"/>
    </location>
</feature>
<feature type="compositionally biased region" description="Polar residues" evidence="1">
    <location>
        <begin position="400"/>
        <end position="416"/>
    </location>
</feature>
<dbReference type="EMBL" id="JACBAG010001927">
    <property type="protein sequence ID" value="KAF7174667.1"/>
    <property type="molecule type" value="Genomic_DNA"/>
</dbReference>
<feature type="compositionally biased region" description="Basic and acidic residues" evidence="1">
    <location>
        <begin position="519"/>
        <end position="537"/>
    </location>
</feature>
<accession>A0A8H6QMR8</accession>
<evidence type="ECO:0000259" key="2">
    <source>
        <dbReference type="Pfam" id="PF00561"/>
    </source>
</evidence>
<keyword evidence="5" id="KW-1185">Reference proteome</keyword>
<dbReference type="InterPro" id="IPR050266">
    <property type="entry name" value="AB_hydrolase_sf"/>
</dbReference>
<evidence type="ECO:0000313" key="3">
    <source>
        <dbReference type="EMBL" id="KAF7156720.1"/>
    </source>
</evidence>
<dbReference type="InterPro" id="IPR000073">
    <property type="entry name" value="AB_hydrolase_1"/>
</dbReference>
<dbReference type="InterPro" id="IPR000639">
    <property type="entry name" value="Epox_hydrolase-like"/>
</dbReference>
<dbReference type="GO" id="GO:0047372">
    <property type="term" value="F:monoacylglycerol lipase activity"/>
    <property type="evidence" value="ECO:0007669"/>
    <property type="project" value="TreeGrafter"/>
</dbReference>
<evidence type="ECO:0000313" key="4">
    <source>
        <dbReference type="EMBL" id="KAF7174667.1"/>
    </source>
</evidence>
<sequence length="551" mass="61800">MASIAFPEFAKLHSLSTSNAYNYVYHTAAPSRATILFLHGFPSSCYDWRHQIHHFIELGYGVLAPDLLGYGGTSKPTAVEEYKLKSMAREIIELLDHEGLRRVHAVAHDTGCNLLSRLADYYPDRLLSSTFIDVPYSKPGEHFDLDMVNKFTKQLLGFEKCAYIEFFVEDEAGSTLDQHADSFFTLFYPDSPDLWAEHLGPVGATKAWLQNDKQGPLASYVSDEERAMHKKILQGHHKPALNWYHALVKNVNKDDEVEADINPKLKMPVLMIGPKPNKFEIPGFLEQMEHFAEDFTLKRVSTTGHWIQLEAREELNSMLEVFLARPDFAEEDEAIVSRLFYHFVFHRLAAFASIIEMESVQQPAQPPKQAAYDQPENPVTQTPLEQRVQPHQRQRGDPVSSITRRTADSNPSSDEQLASLKQRREQEQNSLQAASDVDLEYGVEQQPAEGDIAQAVRHKSERAQAGAHAGPVGSAQGPGGPGFGEERDLAADMGRKREEHERILGDRVGQSPAEPDGETAEREALRQRKLKEEENLDVKGAVRAGTGDPVA</sequence>
<dbReference type="PANTHER" id="PTHR43798">
    <property type="entry name" value="MONOACYLGLYCEROL LIPASE"/>
    <property type="match status" value="1"/>
</dbReference>
<proteinExistence type="predicted"/>
<organism evidence="4 5">
    <name type="scientific">Aspergillus felis</name>
    <dbReference type="NCBI Taxonomy" id="1287682"/>
    <lineage>
        <taxon>Eukaryota</taxon>
        <taxon>Fungi</taxon>
        <taxon>Dikarya</taxon>
        <taxon>Ascomycota</taxon>
        <taxon>Pezizomycotina</taxon>
        <taxon>Eurotiomycetes</taxon>
        <taxon>Eurotiomycetidae</taxon>
        <taxon>Eurotiales</taxon>
        <taxon>Aspergillaceae</taxon>
        <taxon>Aspergillus</taxon>
        <taxon>Aspergillus subgen. Fumigati</taxon>
    </lineage>
</organism>
<dbReference type="InterPro" id="IPR029058">
    <property type="entry name" value="AB_hydrolase_fold"/>
</dbReference>
<gene>
    <name evidence="3" type="ORF">CNMCM5623_000393</name>
    <name evidence="4" type="ORF">CNMCM7691_003353</name>
</gene>